<comment type="caution">
    <text evidence="3">The sequence shown here is derived from an EMBL/GenBank/DDBJ whole genome shotgun (WGS) entry which is preliminary data.</text>
</comment>
<feature type="region of interest" description="Disordered" evidence="1">
    <location>
        <begin position="1"/>
        <end position="35"/>
    </location>
</feature>
<evidence type="ECO:0000313" key="4">
    <source>
        <dbReference type="Proteomes" id="UP001500596"/>
    </source>
</evidence>
<evidence type="ECO:0000256" key="1">
    <source>
        <dbReference type="SAM" id="MobiDB-lite"/>
    </source>
</evidence>
<evidence type="ECO:0000313" key="3">
    <source>
        <dbReference type="EMBL" id="GAA1686121.1"/>
    </source>
</evidence>
<dbReference type="SUPFAM" id="SSF52980">
    <property type="entry name" value="Restriction endonuclease-like"/>
    <property type="match status" value="1"/>
</dbReference>
<keyword evidence="4" id="KW-1185">Reference proteome</keyword>
<accession>A0ABP4TD31</accession>
<dbReference type="InterPro" id="IPR011335">
    <property type="entry name" value="Restrct_endonuc-II-like"/>
</dbReference>
<feature type="domain" description="AbiEi antitoxin N-terminal" evidence="2">
    <location>
        <begin position="59"/>
        <end position="95"/>
    </location>
</feature>
<evidence type="ECO:0000259" key="2">
    <source>
        <dbReference type="Pfam" id="PF13338"/>
    </source>
</evidence>
<organism evidence="3 4">
    <name type="scientific">Microbacterium lacus</name>
    <dbReference type="NCBI Taxonomy" id="415217"/>
    <lineage>
        <taxon>Bacteria</taxon>
        <taxon>Bacillati</taxon>
        <taxon>Actinomycetota</taxon>
        <taxon>Actinomycetes</taxon>
        <taxon>Micrococcales</taxon>
        <taxon>Microbacteriaceae</taxon>
        <taxon>Microbacterium</taxon>
    </lineage>
</organism>
<dbReference type="Proteomes" id="UP001500596">
    <property type="component" value="Unassembled WGS sequence"/>
</dbReference>
<reference evidence="4" key="1">
    <citation type="journal article" date="2019" name="Int. J. Syst. Evol. Microbiol.">
        <title>The Global Catalogue of Microorganisms (GCM) 10K type strain sequencing project: providing services to taxonomists for standard genome sequencing and annotation.</title>
        <authorList>
            <consortium name="The Broad Institute Genomics Platform"/>
            <consortium name="The Broad Institute Genome Sequencing Center for Infectious Disease"/>
            <person name="Wu L."/>
            <person name="Ma J."/>
        </authorList>
    </citation>
    <scope>NUCLEOTIDE SEQUENCE [LARGE SCALE GENOMIC DNA]</scope>
    <source>
        <strain evidence="4">JCM 15575</strain>
    </source>
</reference>
<gene>
    <name evidence="3" type="ORF">GCM10009807_32280</name>
</gene>
<proteinExistence type="predicted"/>
<sequence length="334" mass="36990">MRCARGVQERRTPAACGVIDSSPTSREHSESTDLPTVHSDSRVFVDRVWMREATPIPTFFRRSDLRAQGWTDRALGAAVAAGRILRPRPGAYLPPGTPTEVVDAMALGGLLTCTSALAHHGVFVLDASTLHVHLHTRRPSSSAPTRTLRRHWGRLHRAPHPRSTVVEPLDALVCAMRCQTPRAALATLDSALHRGVLRPDELDELFRLLPRRHRVLRRLVDARAESGPETLVRLLLRSLGASFDLQVVIAGVGRVDFVVDGWLIIECDSEEFHSSWDAQRRDRRRDQVAAALGYSTFRPIAEDILWHPGLVRAAIHGLLLSRRGTAGRVRAGVV</sequence>
<dbReference type="EMBL" id="BAAAPK010000003">
    <property type="protein sequence ID" value="GAA1686121.1"/>
    <property type="molecule type" value="Genomic_DNA"/>
</dbReference>
<dbReference type="Gene3D" id="3.40.960.10">
    <property type="entry name" value="VSR Endonuclease"/>
    <property type="match status" value="1"/>
</dbReference>
<dbReference type="InterPro" id="IPR025159">
    <property type="entry name" value="AbiEi_N"/>
</dbReference>
<dbReference type="Pfam" id="PF13338">
    <property type="entry name" value="AbiEi_4"/>
    <property type="match status" value="1"/>
</dbReference>
<protein>
    <recommendedName>
        <fullName evidence="2">AbiEi antitoxin N-terminal domain-containing protein</fullName>
    </recommendedName>
</protein>
<name>A0ABP4TD31_9MICO</name>